<dbReference type="EMBL" id="BDQA01000520">
    <property type="protein sequence ID" value="GBH21999.1"/>
    <property type="molecule type" value="Genomic_RNA"/>
</dbReference>
<dbReference type="AlphaFoldDB" id="A0A2V0R9M2"/>
<comment type="caution">
    <text evidence="1">The sequence shown here is derived from an EMBL/GenBank/DDBJ whole genome shotgun (WGS) entry which is preliminary data.</text>
</comment>
<reference evidence="1" key="1">
    <citation type="submission" date="2017-04" db="EMBL/GenBank/DDBJ databases">
        <title>Unveiling RNA virosphere associated with marine microorganisms.</title>
        <authorList>
            <person name="Urayama S."/>
            <person name="Takaki Y."/>
            <person name="Nishi S."/>
            <person name="Yoshida Y."/>
            <person name="Deguchi S."/>
            <person name="Takai K."/>
            <person name="Nunoura T."/>
        </authorList>
    </citation>
    <scope>NUCLEOTIDE SEQUENCE</scope>
</reference>
<accession>A0A2V0R9M2</accession>
<evidence type="ECO:0000313" key="1">
    <source>
        <dbReference type="EMBL" id="GBH21999.1"/>
    </source>
</evidence>
<proteinExistence type="predicted"/>
<organism evidence="1">
    <name type="scientific">viral metagenome</name>
    <dbReference type="NCBI Taxonomy" id="1070528"/>
    <lineage>
        <taxon>unclassified sequences</taxon>
        <taxon>metagenomes</taxon>
        <taxon>organismal metagenomes</taxon>
    </lineage>
</organism>
<name>A0A2V0R9M2_9ZZZZ</name>
<protein>
    <submittedName>
        <fullName evidence="1">Uncharacterized protein</fullName>
    </submittedName>
</protein>
<sequence length="333" mass="37451">MSHDGVLSLQGTTEPTLTHESISACGASESVHECSRRHIRTAADDDVPERRFDREEHARSVAILAFCRTAADVTGWRLVRRAGRKTGWTLVTLLTPIGKVSARIADCVAPTWVARLDEYDTLEGPRADSVRSTLRMNYLANLADVYFAEAAGGEDDATLPERLTDLTVSSVYLQQAELGWSAEDDHDPNKSLWDRMWDRAHWIQRGTVIFIDMFNSHYLIERGNASAVQRQRAMVDSWRTHMATLATCARRIVVIGMWELNHPSTPQTIGEANLIWETKCARRVDPHDFAATCQESHNEALAFAQNDTGGELYKYIRVPSRSVWIMLVGSILR</sequence>